<dbReference type="InterPro" id="IPR029063">
    <property type="entry name" value="SAM-dependent_MTases_sf"/>
</dbReference>
<keyword evidence="3" id="KW-1185">Reference proteome</keyword>
<comment type="caution">
    <text evidence="2">The sequence shown here is derived from an EMBL/GenBank/DDBJ whole genome shotgun (WGS) entry which is preliminary data.</text>
</comment>
<dbReference type="Pfam" id="PF08241">
    <property type="entry name" value="Methyltransf_11"/>
    <property type="match status" value="1"/>
</dbReference>
<proteinExistence type="predicted"/>
<accession>A0ABS1WQP5</accession>
<protein>
    <submittedName>
        <fullName evidence="2">Methyltransferase domain-containing protein</fullName>
    </submittedName>
</protein>
<dbReference type="Proteomes" id="UP000661077">
    <property type="component" value="Unassembled WGS sequence"/>
</dbReference>
<dbReference type="CDD" id="cd02440">
    <property type="entry name" value="AdoMet_MTases"/>
    <property type="match status" value="1"/>
</dbReference>
<keyword evidence="2" id="KW-0808">Transferase</keyword>
<gene>
    <name evidence="2" type="ORF">JM946_00925</name>
</gene>
<organism evidence="2 3">
    <name type="scientific">Steroidobacter gossypii</name>
    <dbReference type="NCBI Taxonomy" id="2805490"/>
    <lineage>
        <taxon>Bacteria</taxon>
        <taxon>Pseudomonadati</taxon>
        <taxon>Pseudomonadota</taxon>
        <taxon>Gammaproteobacteria</taxon>
        <taxon>Steroidobacterales</taxon>
        <taxon>Steroidobacteraceae</taxon>
        <taxon>Steroidobacter</taxon>
    </lineage>
</organism>
<keyword evidence="2" id="KW-0489">Methyltransferase</keyword>
<dbReference type="Gene3D" id="3.40.50.150">
    <property type="entry name" value="Vaccinia Virus protein VP39"/>
    <property type="match status" value="1"/>
</dbReference>
<evidence type="ECO:0000313" key="3">
    <source>
        <dbReference type="Proteomes" id="UP000661077"/>
    </source>
</evidence>
<evidence type="ECO:0000259" key="1">
    <source>
        <dbReference type="Pfam" id="PF08241"/>
    </source>
</evidence>
<dbReference type="SUPFAM" id="SSF53335">
    <property type="entry name" value="S-adenosyl-L-methionine-dependent methyltransferases"/>
    <property type="match status" value="1"/>
</dbReference>
<dbReference type="InterPro" id="IPR013216">
    <property type="entry name" value="Methyltransf_11"/>
</dbReference>
<dbReference type="GO" id="GO:0008168">
    <property type="term" value="F:methyltransferase activity"/>
    <property type="evidence" value="ECO:0007669"/>
    <property type="project" value="UniProtKB-KW"/>
</dbReference>
<name>A0ABS1WQP5_9GAMM</name>
<feature type="domain" description="Methyltransferase type 11" evidence="1">
    <location>
        <begin position="77"/>
        <end position="159"/>
    </location>
</feature>
<dbReference type="GO" id="GO:0032259">
    <property type="term" value="P:methylation"/>
    <property type="evidence" value="ECO:0007669"/>
    <property type="project" value="UniProtKB-KW"/>
</dbReference>
<evidence type="ECO:0000313" key="2">
    <source>
        <dbReference type="EMBL" id="MBM0103280.1"/>
    </source>
</evidence>
<reference evidence="2 3" key="1">
    <citation type="journal article" date="2021" name="Int. J. Syst. Evol. Microbiol.">
        <title>Steroidobacter gossypii sp. nov., isolated from soil of cotton cropping field.</title>
        <authorList>
            <person name="Huang R."/>
            <person name="Yang S."/>
            <person name="Zhen C."/>
            <person name="Liu W."/>
        </authorList>
    </citation>
    <scope>NUCLEOTIDE SEQUENCE [LARGE SCALE GENOMIC DNA]</scope>
    <source>
        <strain evidence="2 3">S1-65</strain>
    </source>
</reference>
<sequence>MSLLNRIARKSYRTFIGGLYFQGTRQCPMCNWTGFQFEPANQGEFFRFDATCPRCKSQERHRLAYLLLAKRLPARLGKVLHFAPEPCMSKWLSSRTDDYHTADLFLPTVMHKEDICNMTFADDTFDLVWCSHILEHVADDLKAMREIRRVLKPNGLAVIQVPVWGAKTTDEPLSTPEERISKYFQEDHVRRYGADIEHRLRAADLTVETLRTGDLDLQIVLRHGLSDPCGKDIFLATKTTKGSA</sequence>
<dbReference type="EMBL" id="JAEVLS010000001">
    <property type="protein sequence ID" value="MBM0103280.1"/>
    <property type="molecule type" value="Genomic_DNA"/>
</dbReference>
<dbReference type="RefSeq" id="WP_203165263.1">
    <property type="nucleotide sequence ID" value="NZ_JAEVLS010000001.1"/>
</dbReference>